<dbReference type="CDD" id="cd22157">
    <property type="entry name" value="F-box_AtFBW1-like"/>
    <property type="match status" value="2"/>
</dbReference>
<comment type="caution">
    <text evidence="2">The sequence shown here is derived from an EMBL/GenBank/DDBJ whole genome shotgun (WGS) entry which is preliminary data.</text>
</comment>
<organism evidence="2 3">
    <name type="scientific">Arachis hypogaea</name>
    <name type="common">Peanut</name>
    <dbReference type="NCBI Taxonomy" id="3818"/>
    <lineage>
        <taxon>Eukaryota</taxon>
        <taxon>Viridiplantae</taxon>
        <taxon>Streptophyta</taxon>
        <taxon>Embryophyta</taxon>
        <taxon>Tracheophyta</taxon>
        <taxon>Spermatophyta</taxon>
        <taxon>Magnoliopsida</taxon>
        <taxon>eudicotyledons</taxon>
        <taxon>Gunneridae</taxon>
        <taxon>Pentapetalae</taxon>
        <taxon>rosids</taxon>
        <taxon>fabids</taxon>
        <taxon>Fabales</taxon>
        <taxon>Fabaceae</taxon>
        <taxon>Papilionoideae</taxon>
        <taxon>50 kb inversion clade</taxon>
        <taxon>dalbergioids sensu lato</taxon>
        <taxon>Dalbergieae</taxon>
        <taxon>Pterocarpus clade</taxon>
        <taxon>Arachis</taxon>
    </lineage>
</organism>
<dbReference type="Gene3D" id="1.20.1280.50">
    <property type="match status" value="2"/>
</dbReference>
<dbReference type="InterPro" id="IPR013187">
    <property type="entry name" value="F-box-assoc_dom_typ3"/>
</dbReference>
<dbReference type="NCBIfam" id="TIGR01640">
    <property type="entry name" value="F_box_assoc_1"/>
    <property type="match status" value="2"/>
</dbReference>
<dbReference type="InterPro" id="IPR036047">
    <property type="entry name" value="F-box-like_dom_sf"/>
</dbReference>
<dbReference type="InterPro" id="IPR001810">
    <property type="entry name" value="F-box_dom"/>
</dbReference>
<accession>A0A445A7P5</accession>
<name>A0A445A7P5_ARAHY</name>
<sequence>MVQLHSALGTATTPSTAVAPHFLVSLRCCAWSLPLRTTQSESVPLHSPPRFEKMKHEAEAEAMVLPLELVEKILVWLPVKSLIRFRCVSKQWVSLISDSRFAILHYDTADAAPTNKNTRLLYLSSEVPEARCVDLEASIHGDYALQLPISCRHFCLSILGSCRGFILLRIHVHGAPLILWNPVTGSHRSVPYPVADPDFPCWGGLGYDESCDDYLVVVGWGGVGHEWKPQWEYFSVRTNSWKEIECGHLPPHLVAVDCAVFCNGVLYWLAVKDMEVNFVIVAFDLAGKHLSMVSFPTSGGSRRLLKLFAGCLGISYLNFTEDQKIEIWVLKELSWTRLNVVLPYAHAIHPLCFTKGELVGTKNNELVKVSDKGVSVESLRISCRDNDSKMVMFTESLLSLPDEFGGTGEEQGKLWCACFSKLLKFGAKALSTATTPTAAAPHFPVSLRCCASSLPLRTTQSDSVLLHSPPRLEKMKHEADAEAKVLPLELVEKILVWLPVKSLIRFRCVSKQWLSLISDSRFAKLHYDTADAAPTNKNTRLLYLSSEVPEARCVDLEASIRGDYALQLPLSCRHFSLSILGSCRGFILLRIHVHGAPLLLWNPVTGSHRSVPYPVADPDVPCWMGFGSSNNLWGGLGYDESCDDYLVVVGWGDGHEWRPHWEYFSVRTNSWKEIECGHLPPHLVTIDCAVFCNGVLYWLAVKDMEVNFVIVAFDLAGKHLSMVSFPTSGGSRRLLKLFAGCLGISYLNFTEDQKIEIWVMKELSWTKLNVVLPYAHGIYPLCAPGIHPLCFNKGELVGTKNNELVKVSDKGVSVESLRISCRDNDSKMVMFTESLLSLPDKFGGTGEEQGK</sequence>
<dbReference type="AlphaFoldDB" id="A0A445A7P5"/>
<dbReference type="PROSITE" id="PS50181">
    <property type="entry name" value="FBOX"/>
    <property type="match status" value="2"/>
</dbReference>
<reference evidence="2 3" key="1">
    <citation type="submission" date="2019-01" db="EMBL/GenBank/DDBJ databases">
        <title>Sequencing of cultivated peanut Arachis hypogaea provides insights into genome evolution and oil improvement.</title>
        <authorList>
            <person name="Chen X."/>
        </authorList>
    </citation>
    <scope>NUCLEOTIDE SEQUENCE [LARGE SCALE GENOMIC DNA]</scope>
    <source>
        <strain evidence="3">cv. Fuhuasheng</strain>
        <tissue evidence="2">Leaves</tissue>
    </source>
</reference>
<feature type="domain" description="F-box" evidence="1">
    <location>
        <begin position="59"/>
        <end position="104"/>
    </location>
</feature>
<dbReference type="Pfam" id="PF08268">
    <property type="entry name" value="FBA_3"/>
    <property type="match status" value="2"/>
</dbReference>
<dbReference type="SUPFAM" id="SSF81383">
    <property type="entry name" value="F-box domain"/>
    <property type="match status" value="2"/>
</dbReference>
<dbReference type="EMBL" id="SDMP01000013">
    <property type="protein sequence ID" value="RYR22471.1"/>
    <property type="molecule type" value="Genomic_DNA"/>
</dbReference>
<dbReference type="PANTHER" id="PTHR31672">
    <property type="entry name" value="BNACNNG10540D PROTEIN"/>
    <property type="match status" value="1"/>
</dbReference>
<evidence type="ECO:0000259" key="1">
    <source>
        <dbReference type="PROSITE" id="PS50181"/>
    </source>
</evidence>
<feature type="domain" description="F-box" evidence="1">
    <location>
        <begin position="480"/>
        <end position="525"/>
    </location>
</feature>
<proteinExistence type="predicted"/>
<evidence type="ECO:0000313" key="3">
    <source>
        <dbReference type="Proteomes" id="UP000289738"/>
    </source>
</evidence>
<dbReference type="InterPro" id="IPR050796">
    <property type="entry name" value="SCF_F-box_component"/>
</dbReference>
<dbReference type="SUPFAM" id="SSF50965">
    <property type="entry name" value="Galactose oxidase, central domain"/>
    <property type="match status" value="2"/>
</dbReference>
<dbReference type="SMART" id="SM00256">
    <property type="entry name" value="FBOX"/>
    <property type="match status" value="2"/>
</dbReference>
<dbReference type="PANTHER" id="PTHR31672:SF13">
    <property type="entry name" value="F-BOX PROTEIN CPR30-LIKE"/>
    <property type="match status" value="1"/>
</dbReference>
<protein>
    <recommendedName>
        <fullName evidence="1">F-box domain-containing protein</fullName>
    </recommendedName>
</protein>
<dbReference type="Proteomes" id="UP000289738">
    <property type="component" value="Chromosome B03"/>
</dbReference>
<dbReference type="Pfam" id="PF00646">
    <property type="entry name" value="F-box"/>
    <property type="match status" value="2"/>
</dbReference>
<keyword evidence="3" id="KW-1185">Reference proteome</keyword>
<evidence type="ECO:0000313" key="2">
    <source>
        <dbReference type="EMBL" id="RYR22471.1"/>
    </source>
</evidence>
<gene>
    <name evidence="2" type="ORF">Ahy_B03g067764</name>
</gene>
<dbReference type="InterPro" id="IPR017451">
    <property type="entry name" value="F-box-assoc_interact_dom"/>
</dbReference>
<dbReference type="InterPro" id="IPR011043">
    <property type="entry name" value="Gal_Oxase/kelch_b-propeller"/>
</dbReference>